<evidence type="ECO:0008006" key="4">
    <source>
        <dbReference type="Google" id="ProtNLM"/>
    </source>
</evidence>
<gene>
    <name evidence="2" type="ORF">ADUPG1_006231</name>
</gene>
<dbReference type="Proteomes" id="UP001057375">
    <property type="component" value="Unassembled WGS sequence"/>
</dbReference>
<feature type="non-terminal residue" evidence="2">
    <location>
        <position position="403"/>
    </location>
</feature>
<keyword evidence="1" id="KW-0067">ATP-binding</keyword>
<comment type="caution">
    <text evidence="2">The sequence shown here is derived from an EMBL/GenBank/DDBJ whole genome shotgun (WGS) entry which is preliminary data.</text>
</comment>
<feature type="binding site" evidence="1">
    <location>
        <position position="319"/>
    </location>
    <ligand>
        <name>ATP</name>
        <dbReference type="ChEBI" id="CHEBI:30616"/>
    </ligand>
</feature>
<keyword evidence="1" id="KW-0547">Nucleotide-binding</keyword>
<dbReference type="InterPro" id="IPR011009">
    <property type="entry name" value="Kinase-like_dom_sf"/>
</dbReference>
<evidence type="ECO:0000256" key="1">
    <source>
        <dbReference type="PROSITE-ProRule" id="PRU10141"/>
    </source>
</evidence>
<evidence type="ECO:0000313" key="2">
    <source>
        <dbReference type="EMBL" id="GKT31914.1"/>
    </source>
</evidence>
<organism evidence="2 3">
    <name type="scientific">Aduncisulcus paluster</name>
    <dbReference type="NCBI Taxonomy" id="2918883"/>
    <lineage>
        <taxon>Eukaryota</taxon>
        <taxon>Metamonada</taxon>
        <taxon>Carpediemonas-like organisms</taxon>
        <taxon>Aduncisulcus</taxon>
    </lineage>
</organism>
<dbReference type="Gene3D" id="1.10.510.10">
    <property type="entry name" value="Transferase(Phosphotransferase) domain 1"/>
    <property type="match status" value="1"/>
</dbReference>
<dbReference type="SUPFAM" id="SSF56112">
    <property type="entry name" value="Protein kinase-like (PK-like)"/>
    <property type="match status" value="1"/>
</dbReference>
<accession>A0ABQ5KKC6</accession>
<dbReference type="PROSITE" id="PS00107">
    <property type="entry name" value="PROTEIN_KINASE_ATP"/>
    <property type="match status" value="1"/>
</dbReference>
<dbReference type="InterPro" id="IPR017441">
    <property type="entry name" value="Protein_kinase_ATP_BS"/>
</dbReference>
<sequence>GESSGLFTRKFTHISIPFSPSTPIKGAYICLSSSTLSLPIQLIFTFSSSTGKIQAIKYYFNAQRTDAWFFLPIDISDVVGCEIEGNRNSRIKDPFDFEMDSLSFIRGVQQQLNEIFVTNMWRETSVLKSELKGMIVVNPLFKSVKAKDSSKSRESKEYDESLRAERMLKRESNVWLSLSHLSIPFPAPSSMKGAYICVNKNYSSSSLLFTFTLSNGKKIPKKYEFSRYEYWYELHFLPIDLTNVVRCKIEGKGMSWEKNERRFRIKSLIFIQGDIRSDLKRDSLTSSATITPQCIIGQGGFGEVILVKVEGIPIPCVLKKMLRKTDEKVMKDCQREFKVQRKLFNNSKCFNRIPRPLYILDLLDADLKGVYGFLMEFCIGGSVSSFAKRWCVVDKSESQGEEG</sequence>
<protein>
    <recommendedName>
        <fullName evidence="4">Protein kinase domain-containing protein</fullName>
    </recommendedName>
</protein>
<keyword evidence="3" id="KW-1185">Reference proteome</keyword>
<evidence type="ECO:0000313" key="3">
    <source>
        <dbReference type="Proteomes" id="UP001057375"/>
    </source>
</evidence>
<name>A0ABQ5KKC6_9EUKA</name>
<dbReference type="EMBL" id="BQXS01009778">
    <property type="protein sequence ID" value="GKT31914.1"/>
    <property type="molecule type" value="Genomic_DNA"/>
</dbReference>
<reference evidence="2" key="1">
    <citation type="submission" date="2022-03" db="EMBL/GenBank/DDBJ databases">
        <title>Draft genome sequence of Aduncisulcus paluster, a free-living microaerophilic Fornicata.</title>
        <authorList>
            <person name="Yuyama I."/>
            <person name="Kume K."/>
            <person name="Tamura T."/>
            <person name="Inagaki Y."/>
            <person name="Hashimoto T."/>
        </authorList>
    </citation>
    <scope>NUCLEOTIDE SEQUENCE</scope>
    <source>
        <strain evidence="2">NY0171</strain>
    </source>
</reference>
<feature type="non-terminal residue" evidence="2">
    <location>
        <position position="1"/>
    </location>
</feature>
<proteinExistence type="predicted"/>